<evidence type="ECO:0000256" key="5">
    <source>
        <dbReference type="ARBA" id="ARBA00022807"/>
    </source>
</evidence>
<comment type="function">
    <text evidence="1">Involved in cell death (apoptosis).</text>
</comment>
<dbReference type="AlphaFoldDB" id="A0A505HZF9"/>
<keyword evidence="5" id="KW-0788">Thiol protease</keyword>
<organism evidence="8 9">
    <name type="scientific">Aspergillus niger</name>
    <dbReference type="NCBI Taxonomy" id="5061"/>
    <lineage>
        <taxon>Eukaryota</taxon>
        <taxon>Fungi</taxon>
        <taxon>Dikarya</taxon>
        <taxon>Ascomycota</taxon>
        <taxon>Pezizomycotina</taxon>
        <taxon>Eurotiomycetes</taxon>
        <taxon>Eurotiomycetidae</taxon>
        <taxon>Eurotiales</taxon>
        <taxon>Aspergillaceae</taxon>
        <taxon>Aspergillus</taxon>
        <taxon>Aspergillus subgen. Circumdati</taxon>
    </lineage>
</organism>
<evidence type="ECO:0000256" key="3">
    <source>
        <dbReference type="ARBA" id="ARBA00022670"/>
    </source>
</evidence>
<dbReference type="PANTHER" id="PTHR48104">
    <property type="entry name" value="METACASPASE-4"/>
    <property type="match status" value="1"/>
</dbReference>
<dbReference type="InterPro" id="IPR029030">
    <property type="entry name" value="Caspase-like_dom_sf"/>
</dbReference>
<evidence type="ECO:0000256" key="1">
    <source>
        <dbReference type="ARBA" id="ARBA00003621"/>
    </source>
</evidence>
<evidence type="ECO:0000256" key="6">
    <source>
        <dbReference type="ARBA" id="ARBA00023145"/>
    </source>
</evidence>
<keyword evidence="3" id="KW-0645">Protease</keyword>
<keyword evidence="8" id="KW-0413">Isomerase</keyword>
<evidence type="ECO:0000313" key="9">
    <source>
        <dbReference type="Proteomes" id="UP000197666"/>
    </source>
</evidence>
<dbReference type="GO" id="GO:0006508">
    <property type="term" value="P:proteolysis"/>
    <property type="evidence" value="ECO:0007669"/>
    <property type="project" value="UniProtKB-KW"/>
</dbReference>
<sequence>MPQRRALLIGSPLGLQGPTHDVGAMEELLRDLDFYIIRCCGEEATQHGIREAWRRLINECEANDAVVIYYSGHGNLINASGFVGPGPPACYQSLCPMDYGQGTVNDFRGILDFEITNLVRQTTDKTTNVTVIFDCCHSAHITRAPTVHTHSGVQAIARSLPRMTYDITSYIRSLQQVSDDVEGGFLVTQDNPHAVRIFAAEVDEKAYEYRREDGSWSGAMTEALIEEIRRLQGRSASWRATIMKVREQVQRKFKQRPQSHGPDQRLFFSTDEAPIKILHLRIQEGRAILRGGSVAGVRQGDIYTIQPFGEEYINAESCLGTGTVVGLCGFQASLKLDLSPGCSIPQEGALAFTQKKEGIHNPSVLELYNKLCNDAAPNVTDGSYPLRFTNAPTGEDISGQASAKCVVNDGAIVLFTSGDISIGKYNFTSEGILSIVNAAEQLAKAQELLLLHCEEPEERLRHRLQVSLDKQGPTEGEAVPIEGVGIYEDEYLRIKLQNLGSERVYVAVFEINVAGKITLLTRATPRGKPMSSKKESTLGTNWLEQRGLEVHWPTGVARGRPIPEHLVVVVADNEVDLTALETAENTPKLRDVQRAAEIPHICWDVLHFEFQLLSTSSTDSVDRAAPA</sequence>
<dbReference type="SUPFAM" id="SSF52129">
    <property type="entry name" value="Caspase-like"/>
    <property type="match status" value="1"/>
</dbReference>
<evidence type="ECO:0000313" key="8">
    <source>
        <dbReference type="EMBL" id="TPR04650.1"/>
    </source>
</evidence>
<dbReference type="InterPro" id="IPR011600">
    <property type="entry name" value="Pept_C14_caspase"/>
</dbReference>
<dbReference type="Gene3D" id="3.40.50.1460">
    <property type="match status" value="1"/>
</dbReference>
<accession>A0A505HZF9</accession>
<dbReference type="GO" id="GO:0004197">
    <property type="term" value="F:cysteine-type endopeptidase activity"/>
    <property type="evidence" value="ECO:0007669"/>
    <property type="project" value="InterPro"/>
</dbReference>
<dbReference type="GO" id="GO:0006915">
    <property type="term" value="P:apoptotic process"/>
    <property type="evidence" value="ECO:0007669"/>
    <property type="project" value="UniProtKB-KW"/>
</dbReference>
<protein>
    <submittedName>
        <fullName evidence="8">FKBP-type peptidyl-prolyl cis-trans isomerase family protein</fullName>
    </submittedName>
</protein>
<evidence type="ECO:0000256" key="4">
    <source>
        <dbReference type="ARBA" id="ARBA00022703"/>
    </source>
</evidence>
<dbReference type="InterPro" id="IPR050452">
    <property type="entry name" value="Metacaspase"/>
</dbReference>
<keyword evidence="5" id="KW-0378">Hydrolase</keyword>
<dbReference type="VEuPathDB" id="FungiDB:M747DRAFT_235560"/>
<dbReference type="GO" id="GO:0005737">
    <property type="term" value="C:cytoplasm"/>
    <property type="evidence" value="ECO:0007669"/>
    <property type="project" value="TreeGrafter"/>
</dbReference>
<evidence type="ECO:0000256" key="2">
    <source>
        <dbReference type="ARBA" id="ARBA00009005"/>
    </source>
</evidence>
<dbReference type="GO" id="GO:0016853">
    <property type="term" value="F:isomerase activity"/>
    <property type="evidence" value="ECO:0007669"/>
    <property type="project" value="UniProtKB-KW"/>
</dbReference>
<dbReference type="Proteomes" id="UP000197666">
    <property type="component" value="Unassembled WGS sequence"/>
</dbReference>
<feature type="domain" description="Peptidase C14 caspase" evidence="7">
    <location>
        <begin position="4"/>
        <end position="260"/>
    </location>
</feature>
<dbReference type="VEuPathDB" id="FungiDB:An11g05400"/>
<dbReference type="PANTHER" id="PTHR48104:SF30">
    <property type="entry name" value="METACASPASE-1"/>
    <property type="match status" value="1"/>
</dbReference>
<name>A0A505HZF9_ASPNG</name>
<evidence type="ECO:0000259" key="7">
    <source>
        <dbReference type="Pfam" id="PF00656"/>
    </source>
</evidence>
<reference evidence="9" key="1">
    <citation type="submission" date="2018-10" db="EMBL/GenBank/DDBJ databases">
        <title>FDA dAtabase for Regulatory Grade micrObial Sequences (FDA-ARGOS): Supporting development and validation of Infectious Disease Dx tests.</title>
        <authorList>
            <person name="Kerrigan L."/>
            <person name="Tallon L."/>
            <person name="Sadzewicz L."/>
            <person name="Sengamalay N."/>
            <person name="Ott S."/>
            <person name="Godinez A."/>
            <person name="Nagaraj S."/>
            <person name="Vavikolanu K."/>
            <person name="Nadendla S."/>
            <person name="George J."/>
            <person name="Sichtig H."/>
        </authorList>
    </citation>
    <scope>NUCLEOTIDE SEQUENCE [LARGE SCALE GENOMIC DNA]</scope>
    <source>
        <strain evidence="9">FDAARGOS_311</strain>
    </source>
</reference>
<comment type="similarity">
    <text evidence="2">Belongs to the peptidase C14B family.</text>
</comment>
<dbReference type="VEuPathDB" id="FungiDB:ASPNIDRAFT2_1139048"/>
<dbReference type="VEuPathDB" id="FungiDB:ATCC64974_91140"/>
<keyword evidence="6" id="KW-0865">Zymogen</keyword>
<keyword evidence="4" id="KW-0053">Apoptosis</keyword>
<dbReference type="EMBL" id="NKJJ02000002">
    <property type="protein sequence ID" value="TPR04650.1"/>
    <property type="molecule type" value="Genomic_DNA"/>
</dbReference>
<gene>
    <name evidence="8" type="ORF">CAN33_0030795</name>
</gene>
<comment type="caution">
    <text evidence="8">The sequence shown here is derived from an EMBL/GenBank/DDBJ whole genome shotgun (WGS) entry which is preliminary data.</text>
</comment>
<dbReference type="Pfam" id="PF00656">
    <property type="entry name" value="Peptidase_C14"/>
    <property type="match status" value="1"/>
</dbReference>
<proteinExistence type="inferred from homology"/>